<evidence type="ECO:0000313" key="3">
    <source>
        <dbReference type="Proteomes" id="UP000295705"/>
    </source>
</evidence>
<dbReference type="Proteomes" id="UP000295705">
    <property type="component" value="Unassembled WGS sequence"/>
</dbReference>
<evidence type="ECO:0000313" key="2">
    <source>
        <dbReference type="EMBL" id="TDQ64830.1"/>
    </source>
</evidence>
<comment type="caution">
    <text evidence="2">The sequence shown here is derived from an EMBL/GenBank/DDBJ whole genome shotgun (WGS) entry which is preliminary data.</text>
</comment>
<evidence type="ECO:0000256" key="1">
    <source>
        <dbReference type="SAM" id="MobiDB-lite"/>
    </source>
</evidence>
<proteinExistence type="predicted"/>
<gene>
    <name evidence="2" type="ORF">EV188_10177</name>
</gene>
<feature type="region of interest" description="Disordered" evidence="1">
    <location>
        <begin position="1"/>
        <end position="63"/>
    </location>
</feature>
<protein>
    <submittedName>
        <fullName evidence="2">Uncharacterized protein</fullName>
    </submittedName>
</protein>
<organism evidence="2 3">
    <name type="scientific">Actinomycetospora succinea</name>
    <dbReference type="NCBI Taxonomy" id="663603"/>
    <lineage>
        <taxon>Bacteria</taxon>
        <taxon>Bacillati</taxon>
        <taxon>Actinomycetota</taxon>
        <taxon>Actinomycetes</taxon>
        <taxon>Pseudonocardiales</taxon>
        <taxon>Pseudonocardiaceae</taxon>
        <taxon>Actinomycetospora</taxon>
    </lineage>
</organism>
<sequence>MSSETPIYDATCRDVGSPDDTDESAAVGERSARPTEPLATADDDAVTSDLRLGGAPAGEAERS</sequence>
<reference evidence="2 3" key="1">
    <citation type="submission" date="2019-03" db="EMBL/GenBank/DDBJ databases">
        <title>Genomic Encyclopedia of Type Strains, Phase IV (KMG-IV): sequencing the most valuable type-strain genomes for metagenomic binning, comparative biology and taxonomic classification.</title>
        <authorList>
            <person name="Goeker M."/>
        </authorList>
    </citation>
    <scope>NUCLEOTIDE SEQUENCE [LARGE SCALE GENOMIC DNA]</scope>
    <source>
        <strain evidence="2 3">DSM 45775</strain>
    </source>
</reference>
<dbReference type="EMBL" id="SNYO01000001">
    <property type="protein sequence ID" value="TDQ64830.1"/>
    <property type="molecule type" value="Genomic_DNA"/>
</dbReference>
<keyword evidence="3" id="KW-1185">Reference proteome</keyword>
<dbReference type="AlphaFoldDB" id="A0A4R6VQX2"/>
<name>A0A4R6VQX2_9PSEU</name>
<dbReference type="RefSeq" id="WP_133824286.1">
    <property type="nucleotide sequence ID" value="NZ_BAABHR010000015.1"/>
</dbReference>
<accession>A0A4R6VQX2</accession>